<dbReference type="Gene3D" id="3.40.630.30">
    <property type="match status" value="2"/>
</dbReference>
<feature type="domain" description="N-acetyltransferase" evidence="1">
    <location>
        <begin position="186"/>
        <end position="337"/>
    </location>
</feature>
<dbReference type="OrthoDB" id="6290225at2"/>
<sequence length="337" mass="40215">MDRYRVFKKQTFSSGNYSLVPIRHEDRYSIMQWRNEQIYHLRQDELLTKEKQDQYFTDVVSKLFPQESPNQILFSYLKNDKCIGYGGLVHINWKDKNAEISFIMDTSLEEEYFEYHWSKYLELIEEVAFEQLNFHKIYTYAFDLRPRLYIALANREFRKEATLNEHCLFEGKFVDVLIHSKIKLTMILREAASDDLETTYTWANDKLVRTFAYNQKRIEKEEHSEWFLSKLSSNNCKYYILEENKNKIAGSIRFDIDDMGSSAMISYLVDPRCTGRGYGTYLLENGIKKLVQTKPNIDHVYGFVIKENIASIRIFEKLKFSISYQNDREIKFEKTIA</sequence>
<keyword evidence="3" id="KW-1185">Reference proteome</keyword>
<evidence type="ECO:0000313" key="2">
    <source>
        <dbReference type="EMBL" id="SMG23498.1"/>
    </source>
</evidence>
<dbReference type="PANTHER" id="PTHR43415:SF3">
    <property type="entry name" value="GNAT-FAMILY ACETYLTRANSFERASE"/>
    <property type="match status" value="1"/>
</dbReference>
<dbReference type="STRING" id="1028.SAMN05661096_01387"/>
<organism evidence="2 3">
    <name type="scientific">Marivirga sericea</name>
    <dbReference type="NCBI Taxonomy" id="1028"/>
    <lineage>
        <taxon>Bacteria</taxon>
        <taxon>Pseudomonadati</taxon>
        <taxon>Bacteroidota</taxon>
        <taxon>Cytophagia</taxon>
        <taxon>Cytophagales</taxon>
        <taxon>Marivirgaceae</taxon>
        <taxon>Marivirga</taxon>
    </lineage>
</organism>
<reference evidence="3" key="1">
    <citation type="submission" date="2017-04" db="EMBL/GenBank/DDBJ databases">
        <authorList>
            <person name="Varghese N."/>
            <person name="Submissions S."/>
        </authorList>
    </citation>
    <scope>NUCLEOTIDE SEQUENCE [LARGE SCALE GENOMIC DNA]</scope>
    <source>
        <strain evidence="3">DSM 4125</strain>
    </source>
</reference>
<evidence type="ECO:0000313" key="3">
    <source>
        <dbReference type="Proteomes" id="UP000193804"/>
    </source>
</evidence>
<dbReference type="Proteomes" id="UP000193804">
    <property type="component" value="Unassembled WGS sequence"/>
</dbReference>
<dbReference type="AlphaFoldDB" id="A0A1X7J7X3"/>
<protein>
    <submittedName>
        <fullName evidence="2">Protein N-acetyltransferase, RimJ/RimL family</fullName>
    </submittedName>
</protein>
<accession>A0A1X7J7X3</accession>
<dbReference type="RefSeq" id="WP_085516327.1">
    <property type="nucleotide sequence ID" value="NZ_FXAW01000002.1"/>
</dbReference>
<name>A0A1X7J7X3_9BACT</name>
<evidence type="ECO:0000259" key="1">
    <source>
        <dbReference type="PROSITE" id="PS51186"/>
    </source>
</evidence>
<dbReference type="SUPFAM" id="SSF55729">
    <property type="entry name" value="Acyl-CoA N-acyltransferases (Nat)"/>
    <property type="match status" value="2"/>
</dbReference>
<keyword evidence="2" id="KW-0808">Transferase</keyword>
<dbReference type="PANTHER" id="PTHR43415">
    <property type="entry name" value="SPERMIDINE N(1)-ACETYLTRANSFERASE"/>
    <property type="match status" value="1"/>
</dbReference>
<dbReference type="InterPro" id="IPR000182">
    <property type="entry name" value="GNAT_dom"/>
</dbReference>
<dbReference type="CDD" id="cd04301">
    <property type="entry name" value="NAT_SF"/>
    <property type="match status" value="1"/>
</dbReference>
<proteinExistence type="predicted"/>
<dbReference type="PROSITE" id="PS51186">
    <property type="entry name" value="GNAT"/>
    <property type="match status" value="1"/>
</dbReference>
<dbReference type="GO" id="GO:0016747">
    <property type="term" value="F:acyltransferase activity, transferring groups other than amino-acyl groups"/>
    <property type="evidence" value="ECO:0007669"/>
    <property type="project" value="InterPro"/>
</dbReference>
<dbReference type="Pfam" id="PF13302">
    <property type="entry name" value="Acetyltransf_3"/>
    <property type="match status" value="1"/>
</dbReference>
<gene>
    <name evidence="2" type="ORF">SAMN05661096_01387</name>
</gene>
<dbReference type="Pfam" id="PF13420">
    <property type="entry name" value="Acetyltransf_4"/>
    <property type="match status" value="1"/>
</dbReference>
<dbReference type="InterPro" id="IPR016181">
    <property type="entry name" value="Acyl_CoA_acyltransferase"/>
</dbReference>
<dbReference type="EMBL" id="FXAW01000002">
    <property type="protein sequence ID" value="SMG23498.1"/>
    <property type="molecule type" value="Genomic_DNA"/>
</dbReference>